<dbReference type="Proteomes" id="UP000507962">
    <property type="component" value="Unassembled WGS sequence"/>
</dbReference>
<dbReference type="GO" id="GO:0004803">
    <property type="term" value="F:transposase activity"/>
    <property type="evidence" value="ECO:0007669"/>
    <property type="project" value="InterPro"/>
</dbReference>
<dbReference type="GO" id="GO:0003677">
    <property type="term" value="F:DNA binding"/>
    <property type="evidence" value="ECO:0007669"/>
    <property type="project" value="InterPro"/>
</dbReference>
<sequence>TITYKKKGSRRPRRLTLEVMEFMRRYLQHVLPTGFMKVRYYGFMSPASVLDLKEVRKQVMDALQGGDIVPPPQVPAKPSLCKSCGGVLKYVCGLYALVLPPDDDG</sequence>
<evidence type="ECO:0000313" key="3">
    <source>
        <dbReference type="Proteomes" id="UP000507962"/>
    </source>
</evidence>
<dbReference type="GO" id="GO:0006313">
    <property type="term" value="P:DNA transposition"/>
    <property type="evidence" value="ECO:0007669"/>
    <property type="project" value="InterPro"/>
</dbReference>
<name>A0A4U8YU70_9BACT</name>
<keyword evidence="3" id="KW-1185">Reference proteome</keyword>
<organism evidence="2 3">
    <name type="scientific">Desulfoluna butyratoxydans</name>
    <dbReference type="NCBI Taxonomy" id="231438"/>
    <lineage>
        <taxon>Bacteria</taxon>
        <taxon>Pseudomonadati</taxon>
        <taxon>Thermodesulfobacteriota</taxon>
        <taxon>Desulfobacteria</taxon>
        <taxon>Desulfobacterales</taxon>
        <taxon>Desulfolunaceae</taxon>
        <taxon>Desulfoluna</taxon>
    </lineage>
</organism>
<reference evidence="2 3" key="1">
    <citation type="submission" date="2019-03" db="EMBL/GenBank/DDBJ databases">
        <authorList>
            <person name="Nijsse B."/>
        </authorList>
    </citation>
    <scope>NUCLEOTIDE SEQUENCE [LARGE SCALE GENOMIC DNA]</scope>
    <source>
        <strain evidence="2">Desulfoluna butyratoxydans MSL71</strain>
    </source>
</reference>
<dbReference type="Pfam" id="PF04986">
    <property type="entry name" value="Y2_Tnp"/>
    <property type="match status" value="1"/>
</dbReference>
<accession>A0A4U8YU70</accession>
<dbReference type="AlphaFoldDB" id="A0A4U8YU70"/>
<dbReference type="PANTHER" id="PTHR37023">
    <property type="entry name" value="TRANSPOSASE"/>
    <property type="match status" value="1"/>
</dbReference>
<evidence type="ECO:0000313" key="2">
    <source>
        <dbReference type="EMBL" id="VFQ47530.1"/>
    </source>
</evidence>
<dbReference type="InterPro" id="IPR007069">
    <property type="entry name" value="Transposase_32"/>
</dbReference>
<gene>
    <name evidence="2" type="ORF">MSL71_52350</name>
</gene>
<evidence type="ECO:0000259" key="1">
    <source>
        <dbReference type="Pfam" id="PF04986"/>
    </source>
</evidence>
<dbReference type="RefSeq" id="WP_180147519.1">
    <property type="nucleotide sequence ID" value="NZ_CAADHO010000034.1"/>
</dbReference>
<feature type="non-terminal residue" evidence="2">
    <location>
        <position position="1"/>
    </location>
</feature>
<dbReference type="PANTHER" id="PTHR37023:SF1">
    <property type="entry name" value="ISSOD25 TRANSPOSASE TNPA_ISSOD25"/>
    <property type="match status" value="1"/>
</dbReference>
<dbReference type="EMBL" id="CAADHO010000034">
    <property type="protein sequence ID" value="VFQ47530.1"/>
    <property type="molecule type" value="Genomic_DNA"/>
</dbReference>
<proteinExistence type="predicted"/>
<feature type="domain" description="Transposase IS801/IS1294" evidence="1">
    <location>
        <begin position="2"/>
        <end position="45"/>
    </location>
</feature>
<protein>
    <submittedName>
        <fullName evidence="2">Transposase is801/is1294</fullName>
    </submittedName>
</protein>